<keyword evidence="2" id="KW-0812">Transmembrane</keyword>
<dbReference type="EMBL" id="ML014130">
    <property type="protein sequence ID" value="RKP03017.1"/>
    <property type="molecule type" value="Genomic_DNA"/>
</dbReference>
<gene>
    <name evidence="3" type="ORF">CAUPRSCDRAFT_10373</name>
    <name evidence="4" type="ORF">CXG81DRAFT_17372</name>
</gene>
<sequence length="432" mass="44967">MSRVPSESVAPARLTTLLPAQDQAFTWGDAPTPDVADASTARGTPLSEGTVLADGMLADSDDVALTPLPHAAANPASALSAPRYPVVSIEKVVSSKHSDNSLGTLHDVEHGSPSYYGDDAKGKPLAQSEPRIGERDAAAPRRRSRSARTSTCVPICCFRSRRRCVITWSLLLASLVIVGLAVGLTAYFVMPRDISVNLGDVKVTDPLALNGDVLAASAAAPLVISMGLGAQLKIDSSANKASYLLRTLDVVAHIRDPSTNAPLENPRATGRLDELRIPAGEITTTGLNLAFKYNISEPLLTAAQNDPALRVLLKACVLDGNTQLDVVYDAAATVGLPGVSWLKIRRDFSGVEKVACPISKDVGNLSETLKGALGSALNTVSGVAGDVVHTVTDKAGEAVNTVNNAAQNAGIDVGQTVNSGLNTAVNTIRGLF</sequence>
<keyword evidence="2" id="KW-0472">Membrane</keyword>
<reference evidence="3" key="3">
    <citation type="submission" date="2018-08" db="EMBL/GenBank/DDBJ databases">
        <title>Leveraging single-cell genomics to expand the Fungal Tree of Life.</title>
        <authorList>
            <consortium name="DOE Joint Genome Institute"/>
            <person name="Ahrendt S.R."/>
            <person name="Quandt C.A."/>
            <person name="Ciobanu D."/>
            <person name="Clum A."/>
            <person name="Salamov A."/>
            <person name="Andreopoulos B."/>
            <person name="Cheng J.-F."/>
            <person name="Woyke T."/>
            <person name="Pelin A."/>
            <person name="Henrissat B."/>
            <person name="Reynolds N."/>
            <person name="Benny G.L."/>
            <person name="Smith M.E."/>
            <person name="James T.Y."/>
            <person name="Grigoriev I.V."/>
        </authorList>
    </citation>
    <scope>NUCLEOTIDE SEQUENCE</scope>
    <source>
        <strain evidence="3">ATCC 52028</strain>
    </source>
</reference>
<dbReference type="STRING" id="1555241.A0A4P9XC52"/>
<feature type="region of interest" description="Disordered" evidence="1">
    <location>
        <begin position="98"/>
        <end position="145"/>
    </location>
</feature>
<evidence type="ECO:0000313" key="3">
    <source>
        <dbReference type="EMBL" id="RKO97996.1"/>
    </source>
</evidence>
<protein>
    <submittedName>
        <fullName evidence="4">Uncharacterized protein</fullName>
    </submittedName>
</protein>
<dbReference type="AlphaFoldDB" id="A0A4P9XC52"/>
<name>A0A4P9XC52_9FUNG</name>
<feature type="transmembrane region" description="Helical" evidence="2">
    <location>
        <begin position="168"/>
        <end position="189"/>
    </location>
</feature>
<accession>A0A4P9XC52</accession>
<proteinExistence type="predicted"/>
<evidence type="ECO:0000256" key="2">
    <source>
        <dbReference type="SAM" id="Phobius"/>
    </source>
</evidence>
<evidence type="ECO:0000313" key="6">
    <source>
        <dbReference type="Proteomes" id="UP000274922"/>
    </source>
</evidence>
<keyword evidence="2" id="KW-1133">Transmembrane helix</keyword>
<reference evidence="4" key="2">
    <citation type="submission" date="2018-04" db="EMBL/GenBank/DDBJ databases">
        <title>Leveraging single-cell genomics to expand the Fungal Tree of Life.</title>
        <authorList>
            <consortium name="DOE Joint Genome Institute"/>
            <person name="Ahrendt S.R."/>
            <person name="Quandt C.A."/>
            <person name="Ciobanu D."/>
            <person name="Clum A."/>
            <person name="Salamov A."/>
            <person name="Andreopoulos B."/>
            <person name="Cheng J.-F."/>
            <person name="Woyke T."/>
            <person name="Pelin A."/>
            <person name="Henrissat B."/>
            <person name="Benny G.L."/>
            <person name="Smith M.E."/>
            <person name="James T.Y."/>
            <person name="Grigoriev I.V."/>
        </authorList>
    </citation>
    <scope>NUCLEOTIDE SEQUENCE</scope>
    <source>
        <strain evidence="4">ATCC 52028</strain>
    </source>
</reference>
<evidence type="ECO:0000256" key="1">
    <source>
        <dbReference type="SAM" id="MobiDB-lite"/>
    </source>
</evidence>
<evidence type="ECO:0000313" key="4">
    <source>
        <dbReference type="EMBL" id="RKP03017.1"/>
    </source>
</evidence>
<dbReference type="EMBL" id="ML009130">
    <property type="protein sequence ID" value="RKO97996.1"/>
    <property type="molecule type" value="Genomic_DNA"/>
</dbReference>
<dbReference type="Proteomes" id="UP000268535">
    <property type="component" value="Unassembled WGS sequence"/>
</dbReference>
<dbReference type="Proteomes" id="UP000274922">
    <property type="component" value="Unassembled WGS sequence"/>
</dbReference>
<evidence type="ECO:0000313" key="5">
    <source>
        <dbReference type="Proteomes" id="UP000268535"/>
    </source>
</evidence>
<keyword evidence="6" id="KW-1185">Reference proteome</keyword>
<organism evidence="4 6">
    <name type="scientific">Caulochytrium protostelioides</name>
    <dbReference type="NCBI Taxonomy" id="1555241"/>
    <lineage>
        <taxon>Eukaryota</taxon>
        <taxon>Fungi</taxon>
        <taxon>Fungi incertae sedis</taxon>
        <taxon>Chytridiomycota</taxon>
        <taxon>Chytridiomycota incertae sedis</taxon>
        <taxon>Chytridiomycetes</taxon>
        <taxon>Caulochytriales</taxon>
        <taxon>Caulochytriaceae</taxon>
        <taxon>Caulochytrium</taxon>
    </lineage>
</organism>
<reference evidence="5 6" key="1">
    <citation type="journal article" date="2018" name="Nat. Microbiol.">
        <title>Leveraging single-cell genomics to expand the fungal tree of life.</title>
        <authorList>
            <person name="Ahrendt S.R."/>
            <person name="Quandt C.A."/>
            <person name="Ciobanu D."/>
            <person name="Clum A."/>
            <person name="Salamov A."/>
            <person name="Andreopoulos B."/>
            <person name="Cheng J.F."/>
            <person name="Woyke T."/>
            <person name="Pelin A."/>
            <person name="Henrissat B."/>
            <person name="Reynolds N.K."/>
            <person name="Benny G.L."/>
            <person name="Smith M.E."/>
            <person name="James T.Y."/>
            <person name="Grigoriev I.V."/>
        </authorList>
    </citation>
    <scope>NUCLEOTIDE SEQUENCE [LARGE SCALE GENOMIC DNA]</scope>
    <source>
        <strain evidence="5 6">ATCC 52028</strain>
    </source>
</reference>